<reference evidence="5 6" key="1">
    <citation type="submission" date="2018-06" db="EMBL/GenBank/DDBJ databases">
        <authorList>
            <consortium name="Pathogen Informatics"/>
            <person name="Doyle S."/>
        </authorList>
    </citation>
    <scope>NUCLEOTIDE SEQUENCE [LARGE SCALE GENOMIC DNA]</scope>
    <source>
        <strain evidence="5 6">NCTC13315</strain>
    </source>
</reference>
<sequence>MTQTIDVLIVGAGPVGLFCANELHRQGIRCRIIDKKSALSDKSKALAIHIRTLEVLEDCYFINDFLEKGYKVHGVLIKSNDTVLSEANFEKLGTSYDFLIDLPQSETEQIFYQGLVEKNINVEWQSELISFKEGEPLLAFVKKADGQTEEIAAKWLIACDGSHSTLRDLCHAQFQGAEYKERWWLADVHMNWTIPENKIIIYVSPNGPLACFPMGNQRYRFVMTAPLNKSDQPTFEDIVDVFNERSSDPGKLFDPAWISAFSIHHRQIDKYRYGHVFFCGDAAHIHSPMGGQGLNTGIQDTYNLAWKLNLVVKGYANESLLDTYHEERHPIAKAVLKKTDIMTKLFTIKNKTLITLRNKIASKLTSYDVITSPILQDLAQLDISYAKSSIVKAHGQKTRFKLGEFIPLLTLKSLRHRKALPLEKICQDTLHHVFVFLKAKEWNESIDKKLMALAKDYQDVLQVHLVITDALTSASELSSVWIDENYILQERFNIKQSATLVIRPDKYIGFIESPFNMEQLETWLETIFSIKTNHE</sequence>
<dbReference type="InterPro" id="IPR050641">
    <property type="entry name" value="RIFMO-like"/>
</dbReference>
<dbReference type="GO" id="GO:0018677">
    <property type="term" value="F:pentachlorophenol monooxygenase activity"/>
    <property type="evidence" value="ECO:0007669"/>
    <property type="project" value="UniProtKB-EC"/>
</dbReference>
<accession>A0A378I5X7</accession>
<dbReference type="EC" id="1.14.13.50" evidence="5"/>
<dbReference type="SUPFAM" id="SSF51905">
    <property type="entry name" value="FAD/NAD(P)-binding domain"/>
    <property type="match status" value="1"/>
</dbReference>
<evidence type="ECO:0000256" key="2">
    <source>
        <dbReference type="ARBA" id="ARBA00022630"/>
    </source>
</evidence>
<dbReference type="InterPro" id="IPR002938">
    <property type="entry name" value="FAD-bd"/>
</dbReference>
<protein>
    <submittedName>
        <fullName evidence="5">FAD dependent oxidoreductase</fullName>
        <ecNumber evidence="5">1.14.13.50</ecNumber>
    </submittedName>
</protein>
<dbReference type="RefSeq" id="WP_115301662.1">
    <property type="nucleotide sequence ID" value="NZ_CAAAHO010000006.1"/>
</dbReference>
<evidence type="ECO:0000256" key="3">
    <source>
        <dbReference type="ARBA" id="ARBA00022827"/>
    </source>
</evidence>
<keyword evidence="6" id="KW-1185">Reference proteome</keyword>
<dbReference type="PANTHER" id="PTHR43004">
    <property type="entry name" value="TRK SYSTEM POTASSIUM UPTAKE PROTEIN"/>
    <property type="match status" value="1"/>
</dbReference>
<evidence type="ECO:0000313" key="6">
    <source>
        <dbReference type="Proteomes" id="UP000254968"/>
    </source>
</evidence>
<dbReference type="Proteomes" id="UP000254968">
    <property type="component" value="Unassembled WGS sequence"/>
</dbReference>
<evidence type="ECO:0000259" key="4">
    <source>
        <dbReference type="Pfam" id="PF01494"/>
    </source>
</evidence>
<dbReference type="InterPro" id="IPR036188">
    <property type="entry name" value="FAD/NAD-bd_sf"/>
</dbReference>
<dbReference type="PRINTS" id="PR00420">
    <property type="entry name" value="RNGMNOXGNASE"/>
</dbReference>
<dbReference type="EMBL" id="UGNV01000001">
    <property type="protein sequence ID" value="STX27874.1"/>
    <property type="molecule type" value="Genomic_DNA"/>
</dbReference>
<dbReference type="Gene3D" id="3.50.50.60">
    <property type="entry name" value="FAD/NAD(P)-binding domain"/>
    <property type="match status" value="1"/>
</dbReference>
<keyword evidence="2" id="KW-0285">Flavoprotein</keyword>
<proteinExistence type="predicted"/>
<dbReference type="GO" id="GO:0071949">
    <property type="term" value="F:FAD binding"/>
    <property type="evidence" value="ECO:0007669"/>
    <property type="project" value="InterPro"/>
</dbReference>
<keyword evidence="3" id="KW-0274">FAD</keyword>
<organism evidence="5 6">
    <name type="scientific">Legionella beliardensis</name>
    <dbReference type="NCBI Taxonomy" id="91822"/>
    <lineage>
        <taxon>Bacteria</taxon>
        <taxon>Pseudomonadati</taxon>
        <taxon>Pseudomonadota</taxon>
        <taxon>Gammaproteobacteria</taxon>
        <taxon>Legionellales</taxon>
        <taxon>Legionellaceae</taxon>
        <taxon>Legionella</taxon>
    </lineage>
</organism>
<dbReference type="Gene3D" id="3.30.70.2450">
    <property type="match status" value="1"/>
</dbReference>
<keyword evidence="5" id="KW-0560">Oxidoreductase</keyword>
<gene>
    <name evidence="5" type="primary">pcpB</name>
    <name evidence="5" type="ORF">NCTC13315_00395</name>
</gene>
<dbReference type="AlphaFoldDB" id="A0A378I5X7"/>
<name>A0A378I5X7_9GAMM</name>
<dbReference type="Pfam" id="PF01494">
    <property type="entry name" value="FAD_binding_3"/>
    <property type="match status" value="1"/>
</dbReference>
<feature type="domain" description="FAD-binding" evidence="4">
    <location>
        <begin position="5"/>
        <end position="338"/>
    </location>
</feature>
<comment type="cofactor">
    <cofactor evidence="1">
        <name>FAD</name>
        <dbReference type="ChEBI" id="CHEBI:57692"/>
    </cofactor>
</comment>
<evidence type="ECO:0000313" key="5">
    <source>
        <dbReference type="EMBL" id="STX27874.1"/>
    </source>
</evidence>
<dbReference type="PANTHER" id="PTHR43004:SF19">
    <property type="entry name" value="BINDING MONOOXYGENASE, PUTATIVE (JCVI)-RELATED"/>
    <property type="match status" value="1"/>
</dbReference>
<dbReference type="OrthoDB" id="8672648at2"/>
<evidence type="ECO:0000256" key="1">
    <source>
        <dbReference type="ARBA" id="ARBA00001974"/>
    </source>
</evidence>